<keyword evidence="3" id="KW-1185">Reference proteome</keyword>
<evidence type="ECO:0000313" key="2">
    <source>
        <dbReference type="EMBL" id="CAJ1952435.1"/>
    </source>
</evidence>
<dbReference type="PANTHER" id="PTHR34395">
    <property type="entry name" value="OS11G0427500 PROTEIN"/>
    <property type="match status" value="1"/>
</dbReference>
<sequence length="136" mass="14781">MLFAGAMTYVDDDGSSGSGDDGNILDEQKRQAGTPSNSCGGRKRGRRATGSAIVDAMLELVAASKMRASAIVKNEERFSINNCIQVLDEIQGVAQRIYFLALDLFEGRPSAREVFISLKEDKRLPWLQGKCSASFS</sequence>
<dbReference type="Proteomes" id="UP001189624">
    <property type="component" value="Chromosome 4"/>
</dbReference>
<dbReference type="PANTHER" id="PTHR34395:SF15">
    <property type="entry name" value="OS09G0292400 PROTEIN"/>
    <property type="match status" value="1"/>
</dbReference>
<feature type="region of interest" description="Disordered" evidence="1">
    <location>
        <begin position="12"/>
        <end position="47"/>
    </location>
</feature>
<gene>
    <name evidence="2" type="ORF">AYBTSS11_LOCUS15294</name>
</gene>
<organism evidence="2 3">
    <name type="scientific">Sphenostylis stenocarpa</name>
    <dbReference type="NCBI Taxonomy" id="92480"/>
    <lineage>
        <taxon>Eukaryota</taxon>
        <taxon>Viridiplantae</taxon>
        <taxon>Streptophyta</taxon>
        <taxon>Embryophyta</taxon>
        <taxon>Tracheophyta</taxon>
        <taxon>Spermatophyta</taxon>
        <taxon>Magnoliopsida</taxon>
        <taxon>eudicotyledons</taxon>
        <taxon>Gunneridae</taxon>
        <taxon>Pentapetalae</taxon>
        <taxon>rosids</taxon>
        <taxon>fabids</taxon>
        <taxon>Fabales</taxon>
        <taxon>Fabaceae</taxon>
        <taxon>Papilionoideae</taxon>
        <taxon>50 kb inversion clade</taxon>
        <taxon>NPAAA clade</taxon>
        <taxon>indigoferoid/millettioid clade</taxon>
        <taxon>Phaseoleae</taxon>
        <taxon>Sphenostylis</taxon>
    </lineage>
</organism>
<evidence type="ECO:0000256" key="1">
    <source>
        <dbReference type="SAM" id="MobiDB-lite"/>
    </source>
</evidence>
<protein>
    <submittedName>
        <fullName evidence="2">Uncharacterized protein</fullName>
    </submittedName>
</protein>
<reference evidence="2" key="1">
    <citation type="submission" date="2023-10" db="EMBL/GenBank/DDBJ databases">
        <authorList>
            <person name="Domelevo Entfellner J.-B."/>
        </authorList>
    </citation>
    <scope>NUCLEOTIDE SEQUENCE</scope>
</reference>
<proteinExistence type="predicted"/>
<dbReference type="Gramene" id="rna-AYBTSS11_LOCUS15294">
    <property type="protein sequence ID" value="CAJ1952435.1"/>
    <property type="gene ID" value="gene-AYBTSS11_LOCUS15294"/>
</dbReference>
<evidence type="ECO:0000313" key="3">
    <source>
        <dbReference type="Proteomes" id="UP001189624"/>
    </source>
</evidence>
<name>A0AA86SD08_9FABA</name>
<dbReference type="AlphaFoldDB" id="A0AA86SD08"/>
<dbReference type="EMBL" id="OY731401">
    <property type="protein sequence ID" value="CAJ1952435.1"/>
    <property type="molecule type" value="Genomic_DNA"/>
</dbReference>
<accession>A0AA86SD08</accession>